<dbReference type="RefSeq" id="WP_193534993.1">
    <property type="nucleotide sequence ID" value="NZ_JADCLJ010000011.1"/>
</dbReference>
<dbReference type="Pfam" id="PF00293">
    <property type="entry name" value="NUDIX"/>
    <property type="match status" value="1"/>
</dbReference>
<dbReference type="Proteomes" id="UP001516662">
    <property type="component" value="Unassembled WGS sequence"/>
</dbReference>
<protein>
    <submittedName>
        <fullName evidence="2">NUDIX domain-containing protein</fullName>
    </submittedName>
</protein>
<name>A0ABR9QG85_9BACI</name>
<dbReference type="PANTHER" id="PTHR10885">
    <property type="entry name" value="ISOPENTENYL-DIPHOSPHATE DELTA-ISOMERASE"/>
    <property type="match status" value="1"/>
</dbReference>
<sequence length="206" mass="23915">MESELIKIFDEDRNPIGVATREEVHKNGYWHETFHCWLIQQEKDQLYVYLQLRSPVKKDYPTLLDITAAGHILSHETVEDGIREIKEEIGIDVNMEELISVGVIDYSVIKGEFIDKELAHVYLCKGEFGFKDFTIQREEVSGIYRVTIDDFEQLWLGNLNEVPAIGFEESGLGERMSIDKSVTKADFVPHEKSYYEKVIRSIRKLV</sequence>
<dbReference type="SUPFAM" id="SSF55811">
    <property type="entry name" value="Nudix"/>
    <property type="match status" value="1"/>
</dbReference>
<keyword evidence="3" id="KW-1185">Reference proteome</keyword>
<evidence type="ECO:0000259" key="1">
    <source>
        <dbReference type="PROSITE" id="PS51462"/>
    </source>
</evidence>
<dbReference type="InterPro" id="IPR015797">
    <property type="entry name" value="NUDIX_hydrolase-like_dom_sf"/>
</dbReference>
<evidence type="ECO:0000313" key="3">
    <source>
        <dbReference type="Proteomes" id="UP001516662"/>
    </source>
</evidence>
<feature type="domain" description="Nudix hydrolase" evidence="1">
    <location>
        <begin position="29"/>
        <end position="169"/>
    </location>
</feature>
<dbReference type="EMBL" id="JADCLJ010000011">
    <property type="protein sequence ID" value="MBE4907512.1"/>
    <property type="molecule type" value="Genomic_DNA"/>
</dbReference>
<dbReference type="PANTHER" id="PTHR10885:SF0">
    <property type="entry name" value="ISOPENTENYL-DIPHOSPHATE DELTA-ISOMERASE"/>
    <property type="match status" value="1"/>
</dbReference>
<evidence type="ECO:0000313" key="2">
    <source>
        <dbReference type="EMBL" id="MBE4907512.1"/>
    </source>
</evidence>
<proteinExistence type="predicted"/>
<dbReference type="Gene3D" id="3.90.79.10">
    <property type="entry name" value="Nucleoside Triphosphate Pyrophosphohydrolase"/>
    <property type="match status" value="1"/>
</dbReference>
<dbReference type="InterPro" id="IPR000086">
    <property type="entry name" value="NUDIX_hydrolase_dom"/>
</dbReference>
<dbReference type="PROSITE" id="PS51462">
    <property type="entry name" value="NUDIX"/>
    <property type="match status" value="1"/>
</dbReference>
<dbReference type="CDD" id="cd04692">
    <property type="entry name" value="NUDIX_Hydrolase"/>
    <property type="match status" value="1"/>
</dbReference>
<gene>
    <name evidence="2" type="ORF">IMZ08_05470</name>
</gene>
<reference evidence="2 3" key="1">
    <citation type="submission" date="2020-10" db="EMBL/GenBank/DDBJ databases">
        <title>Bacillus sp. HD4P25, an endophyte from a halophyte.</title>
        <authorList>
            <person name="Sun J.-Q."/>
        </authorList>
    </citation>
    <scope>NUCLEOTIDE SEQUENCE [LARGE SCALE GENOMIC DNA]</scope>
    <source>
        <strain evidence="2 3">YIM 93174</strain>
    </source>
</reference>
<comment type="caution">
    <text evidence="2">The sequence shown here is derived from an EMBL/GenBank/DDBJ whole genome shotgun (WGS) entry which is preliminary data.</text>
</comment>
<organism evidence="2 3">
    <name type="scientific">Litchfieldia luteola</name>
    <dbReference type="NCBI Taxonomy" id="682179"/>
    <lineage>
        <taxon>Bacteria</taxon>
        <taxon>Bacillati</taxon>
        <taxon>Bacillota</taxon>
        <taxon>Bacilli</taxon>
        <taxon>Bacillales</taxon>
        <taxon>Bacillaceae</taxon>
        <taxon>Litchfieldia</taxon>
    </lineage>
</organism>
<accession>A0ABR9QG85</accession>